<feature type="binding site" evidence="7">
    <location>
        <position position="74"/>
    </location>
    <ligand>
        <name>substrate</name>
    </ligand>
</feature>
<protein>
    <recommendedName>
        <fullName evidence="5 7">3-dehydroquinate dehydratase</fullName>
        <shortName evidence="7">3-dehydroquinase</shortName>
        <ecNumber evidence="5 7">4.2.1.10</ecNumber>
    </recommendedName>
    <alternativeName>
        <fullName evidence="7">Type II DHQase</fullName>
    </alternativeName>
</protein>
<evidence type="ECO:0000256" key="7">
    <source>
        <dbReference type="HAMAP-Rule" id="MF_00169"/>
    </source>
</evidence>
<keyword evidence="7" id="KW-0028">Amino-acid biosynthesis</keyword>
<evidence type="ECO:0000313" key="8">
    <source>
        <dbReference type="EMBL" id="MEF2964470.1"/>
    </source>
</evidence>
<feature type="binding site" evidence="7">
    <location>
        <begin position="101"/>
        <end position="102"/>
    </location>
    <ligand>
        <name>substrate</name>
    </ligand>
</feature>
<comment type="pathway">
    <text evidence="2 7">Metabolic intermediate biosynthesis; chorismate biosynthesis; chorismate from D-erythrose 4-phosphate and phosphoenolpyruvate: step 3/7.</text>
</comment>
<dbReference type="Gene3D" id="3.40.50.9100">
    <property type="entry name" value="Dehydroquinase, class II"/>
    <property type="match status" value="1"/>
</dbReference>
<keyword evidence="6 7" id="KW-0456">Lyase</keyword>
<evidence type="ECO:0000256" key="4">
    <source>
        <dbReference type="ARBA" id="ARBA00011193"/>
    </source>
</evidence>
<keyword evidence="7" id="KW-0057">Aromatic amino acid biosynthesis</keyword>
<dbReference type="HAMAP" id="MF_00169">
    <property type="entry name" value="AroQ"/>
    <property type="match status" value="1"/>
</dbReference>
<feature type="binding site" evidence="7">
    <location>
        <position position="80"/>
    </location>
    <ligand>
        <name>substrate</name>
    </ligand>
</feature>
<dbReference type="EMBL" id="JAZHPZ010000001">
    <property type="protein sequence ID" value="MEF2964470.1"/>
    <property type="molecule type" value="Genomic_DNA"/>
</dbReference>
<dbReference type="PIRSF" id="PIRSF001399">
    <property type="entry name" value="DHquinase_II"/>
    <property type="match status" value="1"/>
</dbReference>
<dbReference type="PANTHER" id="PTHR21272:SF3">
    <property type="entry name" value="CATABOLIC 3-DEHYDROQUINASE"/>
    <property type="match status" value="1"/>
</dbReference>
<feature type="binding site" evidence="7">
    <location>
        <position position="111"/>
    </location>
    <ligand>
        <name>substrate</name>
    </ligand>
</feature>
<comment type="function">
    <text evidence="7">Catalyzes a trans-dehydration via an enolate intermediate.</text>
</comment>
<proteinExistence type="inferred from homology"/>
<dbReference type="InterPro" id="IPR001874">
    <property type="entry name" value="DHquinase_II"/>
</dbReference>
<dbReference type="NCBIfam" id="NF003807">
    <property type="entry name" value="PRK05395.1-4"/>
    <property type="match status" value="1"/>
</dbReference>
<dbReference type="NCBIfam" id="NF003806">
    <property type="entry name" value="PRK05395.1-3"/>
    <property type="match status" value="1"/>
</dbReference>
<organism evidence="8 9">
    <name type="scientific">Paenibacillus haidiansis</name>
    <dbReference type="NCBI Taxonomy" id="1574488"/>
    <lineage>
        <taxon>Bacteria</taxon>
        <taxon>Bacillati</taxon>
        <taxon>Bacillota</taxon>
        <taxon>Bacilli</taxon>
        <taxon>Bacillales</taxon>
        <taxon>Paenibacillaceae</taxon>
        <taxon>Paenibacillus</taxon>
    </lineage>
</organism>
<name>A0ABU7VLZ7_9BACL</name>
<dbReference type="GO" id="GO:0003855">
    <property type="term" value="F:3-dehydroquinate dehydratase activity"/>
    <property type="evidence" value="ECO:0007669"/>
    <property type="project" value="UniProtKB-EC"/>
</dbReference>
<feature type="active site" description="Proton donor" evidence="7">
    <location>
        <position position="100"/>
    </location>
</feature>
<evidence type="ECO:0000256" key="1">
    <source>
        <dbReference type="ARBA" id="ARBA00001864"/>
    </source>
</evidence>
<evidence type="ECO:0000256" key="2">
    <source>
        <dbReference type="ARBA" id="ARBA00004902"/>
    </source>
</evidence>
<comment type="subunit">
    <text evidence="4 7">Homododecamer.</text>
</comment>
<dbReference type="RefSeq" id="WP_331844701.1">
    <property type="nucleotide sequence ID" value="NZ_JAZHPZ010000001.1"/>
</dbReference>
<dbReference type="InterPro" id="IPR036441">
    <property type="entry name" value="DHquinase_II_sf"/>
</dbReference>
<evidence type="ECO:0000256" key="5">
    <source>
        <dbReference type="ARBA" id="ARBA00012060"/>
    </source>
</evidence>
<evidence type="ECO:0000313" key="9">
    <source>
        <dbReference type="Proteomes" id="UP001306950"/>
    </source>
</evidence>
<comment type="similarity">
    <text evidence="3 7">Belongs to the type-II 3-dehydroquinase family.</text>
</comment>
<sequence length="151" mass="16435">MVRILVLNGPNLNMLGVREPGIYGSESLSDIEAKLNKLAGLEGIELAFFQSNHEGELIDRIHAAYGVCDGILINPGALTHYSYALRDALTTVSIPAVEIHLSNIHAREEFRHHSVIAGVAVGQIAGFGSYGYEMGLLALKRELERRRGVQA</sequence>
<gene>
    <name evidence="7 8" type="primary">aroQ</name>
    <name evidence="8" type="ORF">V3851_01395</name>
</gene>
<dbReference type="SUPFAM" id="SSF52304">
    <property type="entry name" value="Type II 3-dehydroquinate dehydratase"/>
    <property type="match status" value="1"/>
</dbReference>
<keyword evidence="9" id="KW-1185">Reference proteome</keyword>
<comment type="caution">
    <text evidence="8">The sequence shown here is derived from an EMBL/GenBank/DDBJ whole genome shotgun (WGS) entry which is preliminary data.</text>
</comment>
<reference evidence="8 9" key="1">
    <citation type="submission" date="2024-02" db="EMBL/GenBank/DDBJ databases">
        <title>A nitrogen-fixing paenibacillus bacterium.</title>
        <authorList>
            <person name="Zhang W.L."/>
            <person name="Chen S.F."/>
        </authorList>
    </citation>
    <scope>NUCLEOTIDE SEQUENCE [LARGE SCALE GENOMIC DNA]</scope>
    <source>
        <strain evidence="8 9">M1</strain>
    </source>
</reference>
<feature type="binding site" evidence="7">
    <location>
        <position position="87"/>
    </location>
    <ligand>
        <name>substrate</name>
    </ligand>
</feature>
<dbReference type="PROSITE" id="PS01029">
    <property type="entry name" value="DEHYDROQUINASE_II"/>
    <property type="match status" value="1"/>
</dbReference>
<evidence type="ECO:0000256" key="3">
    <source>
        <dbReference type="ARBA" id="ARBA00011037"/>
    </source>
</evidence>
<dbReference type="NCBIfam" id="NF003805">
    <property type="entry name" value="PRK05395.1-2"/>
    <property type="match status" value="1"/>
</dbReference>
<comment type="catalytic activity">
    <reaction evidence="1 7">
        <text>3-dehydroquinate = 3-dehydroshikimate + H2O</text>
        <dbReference type="Rhea" id="RHEA:21096"/>
        <dbReference type="ChEBI" id="CHEBI:15377"/>
        <dbReference type="ChEBI" id="CHEBI:16630"/>
        <dbReference type="ChEBI" id="CHEBI:32364"/>
        <dbReference type="EC" id="4.2.1.10"/>
    </reaction>
</comment>
<feature type="active site" description="Proton acceptor" evidence="7">
    <location>
        <position position="23"/>
    </location>
</feature>
<dbReference type="InterPro" id="IPR018509">
    <property type="entry name" value="DHquinase_II_CS"/>
</dbReference>
<dbReference type="CDD" id="cd00466">
    <property type="entry name" value="DHQase_II"/>
    <property type="match status" value="1"/>
</dbReference>
<feature type="site" description="Transition state stabilizer" evidence="7">
    <location>
        <position position="18"/>
    </location>
</feature>
<dbReference type="Proteomes" id="UP001306950">
    <property type="component" value="Unassembled WGS sequence"/>
</dbReference>
<evidence type="ECO:0000256" key="6">
    <source>
        <dbReference type="ARBA" id="ARBA00023239"/>
    </source>
</evidence>
<accession>A0ABU7VLZ7</accession>
<dbReference type="NCBIfam" id="TIGR01088">
    <property type="entry name" value="aroQ"/>
    <property type="match status" value="1"/>
</dbReference>
<dbReference type="Pfam" id="PF01220">
    <property type="entry name" value="DHquinase_II"/>
    <property type="match status" value="1"/>
</dbReference>
<dbReference type="PANTHER" id="PTHR21272">
    <property type="entry name" value="CATABOLIC 3-DEHYDROQUINASE"/>
    <property type="match status" value="1"/>
</dbReference>
<dbReference type="EC" id="4.2.1.10" evidence="5 7"/>